<feature type="compositionally biased region" description="Polar residues" evidence="2">
    <location>
        <begin position="264"/>
        <end position="283"/>
    </location>
</feature>
<evidence type="ECO:0000256" key="1">
    <source>
        <dbReference type="SAM" id="Coils"/>
    </source>
</evidence>
<protein>
    <submittedName>
        <fullName evidence="3">Uncharacterized protein</fullName>
    </submittedName>
</protein>
<dbReference type="AlphaFoldDB" id="A0A2H1FX51"/>
<evidence type="ECO:0000256" key="2">
    <source>
        <dbReference type="SAM" id="MobiDB-lite"/>
    </source>
</evidence>
<name>A0A2H1FX51_ZYMTR</name>
<accession>A0A2H1FX51</accession>
<evidence type="ECO:0000313" key="4">
    <source>
        <dbReference type="Proteomes" id="UP000245764"/>
    </source>
</evidence>
<feature type="region of interest" description="Disordered" evidence="2">
    <location>
        <begin position="81"/>
        <end position="179"/>
    </location>
</feature>
<evidence type="ECO:0000313" key="3">
    <source>
        <dbReference type="EMBL" id="SMR45816.1"/>
    </source>
</evidence>
<reference evidence="4" key="1">
    <citation type="submission" date="2017-05" db="EMBL/GenBank/DDBJ databases">
        <authorList>
            <person name="Song R."/>
            <person name="Chenine A.L."/>
            <person name="Ruprecht R.M."/>
        </authorList>
    </citation>
    <scope>NUCLEOTIDE SEQUENCE [LARGE SCALE GENOMIC DNA]</scope>
</reference>
<keyword evidence="1" id="KW-0175">Coiled coil</keyword>
<feature type="compositionally biased region" description="Low complexity" evidence="2">
    <location>
        <begin position="338"/>
        <end position="351"/>
    </location>
</feature>
<feature type="compositionally biased region" description="Basic and acidic residues" evidence="2">
    <location>
        <begin position="99"/>
        <end position="114"/>
    </location>
</feature>
<feature type="compositionally biased region" description="Polar residues" evidence="2">
    <location>
        <begin position="81"/>
        <end position="98"/>
    </location>
</feature>
<sequence>MTLPMYSIQRDNFWQHDTKVTRASLAPSASIYSADYDPAMDEDLPPVLPLKVSRQHTQNRGHSKLPIFKQVRSLLHRPPALQTSNSHAKPKASAQTLDPNEKTESGHEARHSYAPERGSPTYHDQRSPSPVSALEAGEDTIYPSSPPQLDFYPRASSPVSPLSGHAGQNNARPTPASTFYSRLPEAPVANIIKRKPAPQRHSISTIENISPPPSRGTEALDFADFSRGDPKSHFSWTTCAPSIRSYTAESLRLIDIPARHRQQQSESAPRSHFSWSTVGTQQIPLDSPPASPPPSVPSKYRTPPVQSILSRHRPIQRMDHDQYITPPRKSSLPGGGLSTENTTRTPSSTTSNLNVATRAAAMSDPHPPGSGKKTLPLPPDMLTPVSPLSHLEALDRAEADKAHQRRNLERAIFEWSKLENASPMDVPFATVRDAKKRLEQLRATLAEIRLEEREIGIAISRARRKEGEEEGLWVRRVTG</sequence>
<dbReference type="EMBL" id="LT854254">
    <property type="protein sequence ID" value="SMR45816.1"/>
    <property type="molecule type" value="Genomic_DNA"/>
</dbReference>
<feature type="compositionally biased region" description="Polar residues" evidence="2">
    <location>
        <begin position="166"/>
        <end position="179"/>
    </location>
</feature>
<feature type="region of interest" description="Disordered" evidence="2">
    <location>
        <begin position="259"/>
        <end position="352"/>
    </location>
</feature>
<dbReference type="Proteomes" id="UP000245764">
    <property type="component" value="Chromosome 2"/>
</dbReference>
<proteinExistence type="predicted"/>
<feature type="region of interest" description="Disordered" evidence="2">
    <location>
        <begin position="196"/>
        <end position="218"/>
    </location>
</feature>
<organism evidence="3 4">
    <name type="scientific">Zymoseptoria tritici ST99CH_1E4</name>
    <dbReference type="NCBI Taxonomy" id="1276532"/>
    <lineage>
        <taxon>Eukaryota</taxon>
        <taxon>Fungi</taxon>
        <taxon>Dikarya</taxon>
        <taxon>Ascomycota</taxon>
        <taxon>Pezizomycotina</taxon>
        <taxon>Dothideomycetes</taxon>
        <taxon>Dothideomycetidae</taxon>
        <taxon>Mycosphaerellales</taxon>
        <taxon>Mycosphaerellaceae</taxon>
        <taxon>Zymoseptoria</taxon>
    </lineage>
</organism>
<feature type="compositionally biased region" description="Pro residues" evidence="2">
    <location>
        <begin position="286"/>
        <end position="296"/>
    </location>
</feature>
<gene>
    <name evidence="3" type="ORF">ZT1E4_G2434</name>
</gene>
<feature type="coiled-coil region" evidence="1">
    <location>
        <begin position="394"/>
        <end position="451"/>
    </location>
</feature>